<gene>
    <name evidence="4" type="ORF">EHQ64_02090</name>
</gene>
<sequence>MFRFLISILIVSVLFVCKAENSEKVSSAQGEASRTQSAPMPSSTMDDLKDVVSEKKVSAKAGEREEAEDQLKTFASPKIGNLKIGRLLEYKVNLTFETENFIAARKSLLELSAKYGFVQNESLQNYGDDSGPNMTAVIHVKSSDLYQVLMELEKLGNLKSENIEVEDHTENFTLEQIHSRREKIRIARRTELSTRSTPKSAAEIEELLGQSEDSADSAEFEKWKILDRVTWAKISIHMYGPQKPKTVEVPNFGEAFIDLISLVLKLLLSLVYIIPLGIALAGVLYLLKYAKNKWFK</sequence>
<keyword evidence="2" id="KW-0472">Membrane</keyword>
<accession>A0A4R9KEU6</accession>
<name>A0A4R9KEU6_9LEPT</name>
<dbReference type="OrthoDB" id="345519at2"/>
<evidence type="ECO:0000259" key="3">
    <source>
        <dbReference type="Pfam" id="PF14257"/>
    </source>
</evidence>
<feature type="transmembrane region" description="Helical" evidence="2">
    <location>
        <begin position="266"/>
        <end position="287"/>
    </location>
</feature>
<feature type="region of interest" description="Disordered" evidence="1">
    <location>
        <begin position="26"/>
        <end position="48"/>
    </location>
</feature>
<dbReference type="Pfam" id="PF14257">
    <property type="entry name" value="DUF4349"/>
    <property type="match status" value="1"/>
</dbReference>
<feature type="domain" description="DUF4349" evidence="3">
    <location>
        <begin position="88"/>
        <end position="287"/>
    </location>
</feature>
<keyword evidence="2" id="KW-1133">Transmembrane helix</keyword>
<evidence type="ECO:0000313" key="5">
    <source>
        <dbReference type="Proteomes" id="UP000297762"/>
    </source>
</evidence>
<keyword evidence="5" id="KW-1185">Reference proteome</keyword>
<organism evidence="4 5">
    <name type="scientific">Leptospira sarikeiensis</name>
    <dbReference type="NCBI Taxonomy" id="2484943"/>
    <lineage>
        <taxon>Bacteria</taxon>
        <taxon>Pseudomonadati</taxon>
        <taxon>Spirochaetota</taxon>
        <taxon>Spirochaetia</taxon>
        <taxon>Leptospirales</taxon>
        <taxon>Leptospiraceae</taxon>
        <taxon>Leptospira</taxon>
    </lineage>
</organism>
<dbReference type="RefSeq" id="WP_135647853.1">
    <property type="nucleotide sequence ID" value="NZ_RQGF01000007.1"/>
</dbReference>
<evidence type="ECO:0000313" key="4">
    <source>
        <dbReference type="EMBL" id="TGL64660.1"/>
    </source>
</evidence>
<keyword evidence="2" id="KW-0812">Transmembrane</keyword>
<proteinExistence type="predicted"/>
<dbReference type="InterPro" id="IPR025645">
    <property type="entry name" value="DUF4349"/>
</dbReference>
<reference evidence="4" key="1">
    <citation type="journal article" date="2019" name="PLoS Negl. Trop. Dis.">
        <title>Revisiting the worldwide diversity of Leptospira species in the environment.</title>
        <authorList>
            <person name="Vincent A.T."/>
            <person name="Schiettekatte O."/>
            <person name="Bourhy P."/>
            <person name="Veyrier F.J."/>
            <person name="Picardeau M."/>
        </authorList>
    </citation>
    <scope>NUCLEOTIDE SEQUENCE [LARGE SCALE GENOMIC DNA]</scope>
    <source>
        <strain evidence="4">201702455</strain>
    </source>
</reference>
<feature type="compositionally biased region" description="Polar residues" evidence="1">
    <location>
        <begin position="26"/>
        <end position="45"/>
    </location>
</feature>
<dbReference type="EMBL" id="RQGF01000007">
    <property type="protein sequence ID" value="TGL64660.1"/>
    <property type="molecule type" value="Genomic_DNA"/>
</dbReference>
<protein>
    <submittedName>
        <fullName evidence="4">DUF4349 domain-containing protein</fullName>
    </submittedName>
</protein>
<comment type="caution">
    <text evidence="4">The sequence shown here is derived from an EMBL/GenBank/DDBJ whole genome shotgun (WGS) entry which is preliminary data.</text>
</comment>
<evidence type="ECO:0000256" key="1">
    <source>
        <dbReference type="SAM" id="MobiDB-lite"/>
    </source>
</evidence>
<dbReference type="AlphaFoldDB" id="A0A4R9KEU6"/>
<dbReference type="Proteomes" id="UP000297762">
    <property type="component" value="Unassembled WGS sequence"/>
</dbReference>
<evidence type="ECO:0000256" key="2">
    <source>
        <dbReference type="SAM" id="Phobius"/>
    </source>
</evidence>